<dbReference type="PANTHER" id="PTHR33512:SF10">
    <property type="entry name" value="PLANT_F17O14-7 PROTEIN"/>
    <property type="match status" value="1"/>
</dbReference>
<keyword evidence="1" id="KW-0812">Transmembrane</keyword>
<dbReference type="GO" id="GO:0016020">
    <property type="term" value="C:membrane"/>
    <property type="evidence" value="ECO:0007669"/>
    <property type="project" value="TreeGrafter"/>
</dbReference>
<evidence type="ECO:0000256" key="1">
    <source>
        <dbReference type="SAM" id="Phobius"/>
    </source>
</evidence>
<accession>A0A151RLC9</accession>
<dbReference type="STRING" id="3821.A0A151RLC9"/>
<sequence length="102" mass="11200">MQQGHFSIVVESNAPSQAPSDGKNKFMLKIVVPSVVGGVLLLVTLWLLVVGVRRHRKRKSIQQLEGVAHSSETLDIAYIGDTKVPSAFGTRTRAMIENDYLP</sequence>
<feature type="transmembrane region" description="Helical" evidence="1">
    <location>
        <begin position="30"/>
        <end position="52"/>
    </location>
</feature>
<proteinExistence type="predicted"/>
<dbReference type="PANTHER" id="PTHR33512">
    <property type="entry name" value="PROTEIN, PUTATIVE (DUF1191)-RELATED"/>
    <property type="match status" value="1"/>
</dbReference>
<gene>
    <name evidence="2" type="ORF">KK1_035191</name>
</gene>
<keyword evidence="1" id="KW-0472">Membrane</keyword>
<keyword evidence="1" id="KW-1133">Transmembrane helix</keyword>
<name>A0A151RLC9_CAJCA</name>
<protein>
    <submittedName>
        <fullName evidence="2">Uncharacterized protein</fullName>
    </submittedName>
</protein>
<dbReference type="InterPro" id="IPR010605">
    <property type="entry name" value="DUF1191"/>
</dbReference>
<organism evidence="2 3">
    <name type="scientific">Cajanus cajan</name>
    <name type="common">Pigeon pea</name>
    <name type="synonym">Cajanus indicus</name>
    <dbReference type="NCBI Taxonomy" id="3821"/>
    <lineage>
        <taxon>Eukaryota</taxon>
        <taxon>Viridiplantae</taxon>
        <taxon>Streptophyta</taxon>
        <taxon>Embryophyta</taxon>
        <taxon>Tracheophyta</taxon>
        <taxon>Spermatophyta</taxon>
        <taxon>Magnoliopsida</taxon>
        <taxon>eudicotyledons</taxon>
        <taxon>Gunneridae</taxon>
        <taxon>Pentapetalae</taxon>
        <taxon>rosids</taxon>
        <taxon>fabids</taxon>
        <taxon>Fabales</taxon>
        <taxon>Fabaceae</taxon>
        <taxon>Papilionoideae</taxon>
        <taxon>50 kb inversion clade</taxon>
        <taxon>NPAAA clade</taxon>
        <taxon>indigoferoid/millettioid clade</taxon>
        <taxon>Phaseoleae</taxon>
        <taxon>Cajanus</taxon>
    </lineage>
</organism>
<dbReference type="AlphaFoldDB" id="A0A151RLC9"/>
<dbReference type="OMA" id="TLESEYM"/>
<reference evidence="2" key="1">
    <citation type="journal article" date="2012" name="Nat. Biotechnol.">
        <title>Draft genome sequence of pigeonpea (Cajanus cajan), an orphan legume crop of resource-poor farmers.</title>
        <authorList>
            <person name="Varshney R.K."/>
            <person name="Chen W."/>
            <person name="Li Y."/>
            <person name="Bharti A.K."/>
            <person name="Saxena R.K."/>
            <person name="Schlueter J.A."/>
            <person name="Donoghue M.T."/>
            <person name="Azam S."/>
            <person name="Fan G."/>
            <person name="Whaley A.M."/>
            <person name="Farmer A.D."/>
            <person name="Sheridan J."/>
            <person name="Iwata A."/>
            <person name="Tuteja R."/>
            <person name="Penmetsa R.V."/>
            <person name="Wu W."/>
            <person name="Upadhyaya H.D."/>
            <person name="Yang S.P."/>
            <person name="Shah T."/>
            <person name="Saxena K.B."/>
            <person name="Michael T."/>
            <person name="McCombie W.R."/>
            <person name="Yang B."/>
            <person name="Zhang G."/>
            <person name="Yang H."/>
            <person name="Wang J."/>
            <person name="Spillane C."/>
            <person name="Cook D.R."/>
            <person name="May G.D."/>
            <person name="Xu X."/>
            <person name="Jackson S.A."/>
        </authorList>
    </citation>
    <scope>NUCLEOTIDE SEQUENCE [LARGE SCALE GENOMIC DNA]</scope>
</reference>
<dbReference type="EMBL" id="KQ483669">
    <property type="protein sequence ID" value="KYP43374.1"/>
    <property type="molecule type" value="Genomic_DNA"/>
</dbReference>
<evidence type="ECO:0000313" key="3">
    <source>
        <dbReference type="Proteomes" id="UP000075243"/>
    </source>
</evidence>
<dbReference type="Gramene" id="C.cajan_36312.t">
    <property type="protein sequence ID" value="C.cajan_36312.t.cds1"/>
    <property type="gene ID" value="C.cajan_36312"/>
</dbReference>
<dbReference type="Proteomes" id="UP000075243">
    <property type="component" value="Unassembled WGS sequence"/>
</dbReference>
<keyword evidence="3" id="KW-1185">Reference proteome</keyword>
<evidence type="ECO:0000313" key="2">
    <source>
        <dbReference type="EMBL" id="KYP43374.1"/>
    </source>
</evidence>